<evidence type="ECO:0000313" key="4">
    <source>
        <dbReference type="Proteomes" id="UP000549457"/>
    </source>
</evidence>
<gene>
    <name evidence="3" type="ORF">HNP73_000886</name>
</gene>
<dbReference type="Proteomes" id="UP000549457">
    <property type="component" value="Unassembled WGS sequence"/>
</dbReference>
<dbReference type="CDD" id="cd07246">
    <property type="entry name" value="VOC_like"/>
    <property type="match status" value="1"/>
</dbReference>
<dbReference type="Gene3D" id="3.30.720.110">
    <property type="match status" value="1"/>
</dbReference>
<dbReference type="Pfam" id="PF00903">
    <property type="entry name" value="Glyoxalase"/>
    <property type="match status" value="1"/>
</dbReference>
<organism evidence="3 4">
    <name type="scientific">Amaricoccus macauensis</name>
    <dbReference type="NCBI Taxonomy" id="57001"/>
    <lineage>
        <taxon>Bacteria</taxon>
        <taxon>Pseudomonadati</taxon>
        <taxon>Pseudomonadota</taxon>
        <taxon>Alphaproteobacteria</taxon>
        <taxon>Rhodobacterales</taxon>
        <taxon>Paracoccaceae</taxon>
        <taxon>Amaricoccus</taxon>
    </lineage>
</organism>
<dbReference type="InterPro" id="IPR004360">
    <property type="entry name" value="Glyas_Fos-R_dOase_dom"/>
</dbReference>
<protein>
    <submittedName>
        <fullName evidence="3">Putative glyoxalase superfamily protein PhnB</fullName>
    </submittedName>
</protein>
<dbReference type="PANTHER" id="PTHR34109">
    <property type="entry name" value="BNAUNNG04460D PROTEIN-RELATED"/>
    <property type="match status" value="1"/>
</dbReference>
<feature type="region of interest" description="Disordered" evidence="1">
    <location>
        <begin position="92"/>
        <end position="111"/>
    </location>
</feature>
<dbReference type="SUPFAM" id="SSF54593">
    <property type="entry name" value="Glyoxalase/Bleomycin resistance protein/Dihydroxybiphenyl dioxygenase"/>
    <property type="match status" value="1"/>
</dbReference>
<dbReference type="AlphaFoldDB" id="A0A840SJZ8"/>
<reference evidence="3 4" key="1">
    <citation type="submission" date="2020-08" db="EMBL/GenBank/DDBJ databases">
        <title>Genomic Encyclopedia of Type Strains, Phase IV (KMG-IV): sequencing the most valuable type-strain genomes for metagenomic binning, comparative biology and taxonomic classification.</title>
        <authorList>
            <person name="Goeker M."/>
        </authorList>
    </citation>
    <scope>NUCLEOTIDE SEQUENCE [LARGE SCALE GENOMIC DNA]</scope>
    <source>
        <strain evidence="3 4">DSM 101730</strain>
    </source>
</reference>
<keyword evidence="4" id="KW-1185">Reference proteome</keyword>
<dbReference type="PANTHER" id="PTHR34109:SF1">
    <property type="entry name" value="VOC DOMAIN-CONTAINING PROTEIN"/>
    <property type="match status" value="1"/>
</dbReference>
<evidence type="ECO:0000259" key="2">
    <source>
        <dbReference type="PROSITE" id="PS51819"/>
    </source>
</evidence>
<dbReference type="EMBL" id="JACHFM010000001">
    <property type="protein sequence ID" value="MBB5220965.1"/>
    <property type="molecule type" value="Genomic_DNA"/>
</dbReference>
<dbReference type="PROSITE" id="PS51819">
    <property type="entry name" value="VOC"/>
    <property type="match status" value="1"/>
</dbReference>
<feature type="compositionally biased region" description="Basic and acidic residues" evidence="1">
    <location>
        <begin position="94"/>
        <end position="107"/>
    </location>
</feature>
<name>A0A840SJZ8_9RHOB</name>
<proteinExistence type="predicted"/>
<dbReference type="Gene3D" id="3.30.720.120">
    <property type="match status" value="1"/>
</dbReference>
<dbReference type="RefSeq" id="WP_184147383.1">
    <property type="nucleotide sequence ID" value="NZ_JACHFM010000001.1"/>
</dbReference>
<evidence type="ECO:0000256" key="1">
    <source>
        <dbReference type="SAM" id="MobiDB-lite"/>
    </source>
</evidence>
<sequence>MAYKPEGYTSVAPYLIVPDATLLLDFVARVFSSEPVLVVRSEHGGIRHAEFRIDDTIVMCGEASGAPASNVHVYVDDVDAAFARALEAGGTEVEPLREKGDGDRRGGIADPSGTVWWLSTQITPRQ</sequence>
<accession>A0A840SJZ8</accession>
<evidence type="ECO:0000313" key="3">
    <source>
        <dbReference type="EMBL" id="MBB5220965.1"/>
    </source>
</evidence>
<dbReference type="InterPro" id="IPR037523">
    <property type="entry name" value="VOC_core"/>
</dbReference>
<comment type="caution">
    <text evidence="3">The sequence shown here is derived from an EMBL/GenBank/DDBJ whole genome shotgun (WGS) entry which is preliminary data.</text>
</comment>
<feature type="domain" description="VOC" evidence="2">
    <location>
        <begin position="7"/>
        <end position="121"/>
    </location>
</feature>
<dbReference type="InterPro" id="IPR029068">
    <property type="entry name" value="Glyas_Bleomycin-R_OHBP_Dase"/>
</dbReference>